<dbReference type="EMBL" id="JABXBU010000001">
    <property type="protein sequence ID" value="KAF8796599.1"/>
    <property type="molecule type" value="Genomic_DNA"/>
</dbReference>
<reference evidence="1" key="2">
    <citation type="submission" date="2020-06" db="EMBL/GenBank/DDBJ databases">
        <authorList>
            <person name="Sheffer M."/>
        </authorList>
    </citation>
    <scope>NUCLEOTIDE SEQUENCE</scope>
</reference>
<protein>
    <submittedName>
        <fullName evidence="1">Uncharacterized protein</fullName>
    </submittedName>
</protein>
<evidence type="ECO:0000313" key="1">
    <source>
        <dbReference type="EMBL" id="KAF8796599.1"/>
    </source>
</evidence>
<dbReference type="Proteomes" id="UP000807504">
    <property type="component" value="Unassembled WGS sequence"/>
</dbReference>
<comment type="caution">
    <text evidence="1">The sequence shown here is derived from an EMBL/GenBank/DDBJ whole genome shotgun (WGS) entry which is preliminary data.</text>
</comment>
<proteinExistence type="predicted"/>
<accession>A0A8T0G410</accession>
<dbReference type="AlphaFoldDB" id="A0A8T0G410"/>
<sequence length="81" mass="9028">MHSNLCVSDIPLSLPAVGGATEGLIRHAILLNFRGAQDEFLFIHGKKKLKWNFANCNSILKRSHHLNIAACTEMQEIESID</sequence>
<reference evidence="1" key="1">
    <citation type="journal article" date="2020" name="bioRxiv">
        <title>Chromosome-level reference genome of the European wasp spider Argiope bruennichi: a resource for studies on range expansion and evolutionary adaptation.</title>
        <authorList>
            <person name="Sheffer M.M."/>
            <person name="Hoppe A."/>
            <person name="Krehenwinkel H."/>
            <person name="Uhl G."/>
            <person name="Kuss A.W."/>
            <person name="Jensen L."/>
            <person name="Jensen C."/>
            <person name="Gillespie R.G."/>
            <person name="Hoff K.J."/>
            <person name="Prost S."/>
        </authorList>
    </citation>
    <scope>NUCLEOTIDE SEQUENCE</scope>
</reference>
<gene>
    <name evidence="1" type="ORF">HNY73_000955</name>
</gene>
<keyword evidence="2" id="KW-1185">Reference proteome</keyword>
<evidence type="ECO:0000313" key="2">
    <source>
        <dbReference type="Proteomes" id="UP000807504"/>
    </source>
</evidence>
<name>A0A8T0G410_ARGBR</name>
<organism evidence="1 2">
    <name type="scientific">Argiope bruennichi</name>
    <name type="common">Wasp spider</name>
    <name type="synonym">Aranea bruennichi</name>
    <dbReference type="NCBI Taxonomy" id="94029"/>
    <lineage>
        <taxon>Eukaryota</taxon>
        <taxon>Metazoa</taxon>
        <taxon>Ecdysozoa</taxon>
        <taxon>Arthropoda</taxon>
        <taxon>Chelicerata</taxon>
        <taxon>Arachnida</taxon>
        <taxon>Araneae</taxon>
        <taxon>Araneomorphae</taxon>
        <taxon>Entelegynae</taxon>
        <taxon>Araneoidea</taxon>
        <taxon>Araneidae</taxon>
        <taxon>Argiope</taxon>
    </lineage>
</organism>